<feature type="domain" description="Major facilitator superfamily (MFS) profile" evidence="8">
    <location>
        <begin position="1"/>
        <end position="404"/>
    </location>
</feature>
<keyword evidence="5 7" id="KW-1133">Transmembrane helix</keyword>
<feature type="transmembrane region" description="Helical" evidence="7">
    <location>
        <begin position="259"/>
        <end position="283"/>
    </location>
</feature>
<evidence type="ECO:0000313" key="9">
    <source>
        <dbReference type="EMBL" id="MBA8804136.1"/>
    </source>
</evidence>
<feature type="transmembrane region" description="Helical" evidence="7">
    <location>
        <begin position="91"/>
        <end position="118"/>
    </location>
</feature>
<keyword evidence="10" id="KW-1185">Reference proteome</keyword>
<evidence type="ECO:0000256" key="3">
    <source>
        <dbReference type="ARBA" id="ARBA00022475"/>
    </source>
</evidence>
<organism evidence="9 10">
    <name type="scientific">Nocardioides ginsengisegetis</name>
    <dbReference type="NCBI Taxonomy" id="661491"/>
    <lineage>
        <taxon>Bacteria</taxon>
        <taxon>Bacillati</taxon>
        <taxon>Actinomycetota</taxon>
        <taxon>Actinomycetes</taxon>
        <taxon>Propionibacteriales</taxon>
        <taxon>Nocardioidaceae</taxon>
        <taxon>Nocardioides</taxon>
    </lineage>
</organism>
<dbReference type="GO" id="GO:0005886">
    <property type="term" value="C:plasma membrane"/>
    <property type="evidence" value="ECO:0007669"/>
    <property type="project" value="UniProtKB-SubCell"/>
</dbReference>
<keyword evidence="3" id="KW-1003">Cell membrane</keyword>
<dbReference type="PANTHER" id="PTHR23513:SF6">
    <property type="entry name" value="MAJOR FACILITATOR SUPERFAMILY ASSOCIATED DOMAIN-CONTAINING PROTEIN"/>
    <property type="match status" value="1"/>
</dbReference>
<proteinExistence type="predicted"/>
<dbReference type="RefSeq" id="WP_182539472.1">
    <property type="nucleotide sequence ID" value="NZ_JACGXA010000001.1"/>
</dbReference>
<feature type="transmembrane region" description="Helical" evidence="7">
    <location>
        <begin position="50"/>
        <end position="70"/>
    </location>
</feature>
<dbReference type="InterPro" id="IPR010290">
    <property type="entry name" value="TM_effector"/>
</dbReference>
<sequence length="419" mass="44209">MSSLVEAVVPSRLGSGFRWLLASSWISNLGDGIAIAAGPLLVASQTHDPFVVALAALLQWLPPMLFGLYAGALSDRLDRRAIVVTVDLLRAVVLVLLGFTVITGTVSVAVVLLGLFLLGTAEVFADNTSQTLLPMIVARDDLALANSRLQTGFITVNQLAGPPIGAALFAAGMSTPFLTQAVLVAAGALLVSRVVLPEHGRATETPTRIREDIAEGFRWVWHHAAVRTLVLTIFTFNITFGAAWSVLVLYATVHLGMGAVGFGLLTTVSAVGGLAGTLSYTWITARVSLGNIMRIGLVIETFTHLFLALTTVPWVALVIFFVFGAHAFIWGTTSITVRQRAVPTDLQGRVGAVNGVGVFGGLVIGSGIGGVIARQWGVTAPFWFAFVGSAVFVVLIWRQLTHIAHADEEPVGTSPSSLP</sequence>
<feature type="transmembrane region" description="Helical" evidence="7">
    <location>
        <begin position="380"/>
        <end position="400"/>
    </location>
</feature>
<dbReference type="CDD" id="cd06173">
    <property type="entry name" value="MFS_MefA_like"/>
    <property type="match status" value="1"/>
</dbReference>
<dbReference type="EMBL" id="JACGXA010000001">
    <property type="protein sequence ID" value="MBA8804136.1"/>
    <property type="molecule type" value="Genomic_DNA"/>
</dbReference>
<feature type="transmembrane region" description="Helical" evidence="7">
    <location>
        <begin position="177"/>
        <end position="196"/>
    </location>
</feature>
<reference evidence="9 10" key="1">
    <citation type="submission" date="2020-07" db="EMBL/GenBank/DDBJ databases">
        <title>Sequencing the genomes of 1000 actinobacteria strains.</title>
        <authorList>
            <person name="Klenk H.-P."/>
        </authorList>
    </citation>
    <scope>NUCLEOTIDE SEQUENCE [LARGE SCALE GENOMIC DNA]</scope>
    <source>
        <strain evidence="9 10">DSM 21349</strain>
    </source>
</reference>
<dbReference type="PROSITE" id="PS50850">
    <property type="entry name" value="MFS"/>
    <property type="match status" value="1"/>
</dbReference>
<dbReference type="InterPro" id="IPR036259">
    <property type="entry name" value="MFS_trans_sf"/>
</dbReference>
<feature type="transmembrane region" description="Helical" evidence="7">
    <location>
        <begin position="304"/>
        <end position="330"/>
    </location>
</feature>
<dbReference type="Proteomes" id="UP000580910">
    <property type="component" value="Unassembled WGS sequence"/>
</dbReference>
<evidence type="ECO:0000259" key="8">
    <source>
        <dbReference type="PROSITE" id="PS50850"/>
    </source>
</evidence>
<protein>
    <submittedName>
        <fullName evidence="9">Putative MFS family arabinose efflux permease</fullName>
    </submittedName>
</protein>
<dbReference type="AlphaFoldDB" id="A0A7W3J0R8"/>
<feature type="transmembrane region" description="Helical" evidence="7">
    <location>
        <begin position="350"/>
        <end position="373"/>
    </location>
</feature>
<dbReference type="Pfam" id="PF05977">
    <property type="entry name" value="MFS_3"/>
    <property type="match status" value="1"/>
</dbReference>
<evidence type="ECO:0000256" key="2">
    <source>
        <dbReference type="ARBA" id="ARBA00022448"/>
    </source>
</evidence>
<evidence type="ECO:0000256" key="5">
    <source>
        <dbReference type="ARBA" id="ARBA00022989"/>
    </source>
</evidence>
<evidence type="ECO:0000256" key="7">
    <source>
        <dbReference type="SAM" id="Phobius"/>
    </source>
</evidence>
<dbReference type="Gene3D" id="1.20.1250.20">
    <property type="entry name" value="MFS general substrate transporter like domains"/>
    <property type="match status" value="1"/>
</dbReference>
<dbReference type="GO" id="GO:0022857">
    <property type="term" value="F:transmembrane transporter activity"/>
    <property type="evidence" value="ECO:0007669"/>
    <property type="project" value="InterPro"/>
</dbReference>
<name>A0A7W3J0R8_9ACTN</name>
<keyword evidence="4 7" id="KW-0812">Transmembrane</keyword>
<evidence type="ECO:0000256" key="4">
    <source>
        <dbReference type="ARBA" id="ARBA00022692"/>
    </source>
</evidence>
<gene>
    <name evidence="9" type="ORF">FB382_002427</name>
</gene>
<keyword evidence="6 7" id="KW-0472">Membrane</keyword>
<accession>A0A7W3J0R8</accession>
<dbReference type="InterPro" id="IPR020846">
    <property type="entry name" value="MFS_dom"/>
</dbReference>
<dbReference type="PANTHER" id="PTHR23513">
    <property type="entry name" value="INTEGRAL MEMBRANE EFFLUX PROTEIN-RELATED"/>
    <property type="match status" value="1"/>
</dbReference>
<evidence type="ECO:0000313" key="10">
    <source>
        <dbReference type="Proteomes" id="UP000580910"/>
    </source>
</evidence>
<comment type="caution">
    <text evidence="9">The sequence shown here is derived from an EMBL/GenBank/DDBJ whole genome shotgun (WGS) entry which is preliminary data.</text>
</comment>
<evidence type="ECO:0000256" key="1">
    <source>
        <dbReference type="ARBA" id="ARBA00004651"/>
    </source>
</evidence>
<dbReference type="SUPFAM" id="SSF103473">
    <property type="entry name" value="MFS general substrate transporter"/>
    <property type="match status" value="1"/>
</dbReference>
<comment type="subcellular location">
    <subcellularLocation>
        <location evidence="1">Cell membrane</location>
        <topology evidence="1">Multi-pass membrane protein</topology>
    </subcellularLocation>
</comment>
<feature type="transmembrane region" description="Helical" evidence="7">
    <location>
        <begin position="228"/>
        <end position="253"/>
    </location>
</feature>
<keyword evidence="2" id="KW-0813">Transport</keyword>
<evidence type="ECO:0000256" key="6">
    <source>
        <dbReference type="ARBA" id="ARBA00023136"/>
    </source>
</evidence>